<dbReference type="Proteomes" id="UP000252479">
    <property type="component" value="Unassembled WGS sequence"/>
</dbReference>
<protein>
    <recommendedName>
        <fullName evidence="3">Lipoprotein</fullName>
    </recommendedName>
</protein>
<keyword evidence="2" id="KW-1185">Reference proteome</keyword>
<dbReference type="GeneID" id="303188443"/>
<dbReference type="RefSeq" id="WP_086963319.1">
    <property type="nucleotide sequence ID" value="NZ_FUKS01000054.1"/>
</dbReference>
<name>A0A368LN18_9VIBR</name>
<evidence type="ECO:0008006" key="3">
    <source>
        <dbReference type="Google" id="ProtNLM"/>
    </source>
</evidence>
<organism evidence="1 2">
    <name type="scientific">Vibrio casei</name>
    <dbReference type="NCBI Taxonomy" id="673372"/>
    <lineage>
        <taxon>Bacteria</taxon>
        <taxon>Pseudomonadati</taxon>
        <taxon>Pseudomonadota</taxon>
        <taxon>Gammaproteobacteria</taxon>
        <taxon>Vibrionales</taxon>
        <taxon>Vibrionaceae</taxon>
        <taxon>Vibrio</taxon>
    </lineage>
</organism>
<dbReference type="EMBL" id="QPGL01000001">
    <property type="protein sequence ID" value="RCS73186.1"/>
    <property type="molecule type" value="Genomic_DNA"/>
</dbReference>
<gene>
    <name evidence="1" type="ORF">CIK83_05900</name>
</gene>
<comment type="caution">
    <text evidence="1">The sequence shown here is derived from an EMBL/GenBank/DDBJ whole genome shotgun (WGS) entry which is preliminary data.</text>
</comment>
<dbReference type="AlphaFoldDB" id="A0A368LN18"/>
<proteinExistence type="predicted"/>
<dbReference type="PROSITE" id="PS51257">
    <property type="entry name" value="PROKAR_LIPOPROTEIN"/>
    <property type="match status" value="1"/>
</dbReference>
<evidence type="ECO:0000313" key="2">
    <source>
        <dbReference type="Proteomes" id="UP000252479"/>
    </source>
</evidence>
<evidence type="ECO:0000313" key="1">
    <source>
        <dbReference type="EMBL" id="RCS73186.1"/>
    </source>
</evidence>
<reference evidence="1 2" key="1">
    <citation type="journal article" date="2017" name="Elife">
        <title>Extensive horizontal gene transfer in cheese-associated bacteria.</title>
        <authorList>
            <person name="Bonham K.S."/>
            <person name="Wolfe B.E."/>
            <person name="Dutton R.J."/>
        </authorList>
    </citation>
    <scope>NUCLEOTIDE SEQUENCE [LARGE SCALE GENOMIC DNA]</scope>
    <source>
        <strain evidence="1 2">JB196</strain>
    </source>
</reference>
<sequence length="216" mass="23583">MKSSLSLTILSLGTLFLLGCNDSSDDESQSNAAVYAGTTQDEAGNPVEAQVIVAPSQDPVLTLWDDRDRQMNYAGKQINTDSVSFSSVQYECKLVGEQFNCEDTMGEFLLNKQQFSSQSLSDYLGAYQALWDGSLYQISVASEGLVELTGNNCSSEGQLNLSEQIDGLVELNLTQGDCGLDTFHAYGQLMVDNDTLYSLNVMTTLTSFPNTWVKID</sequence>
<accession>A0A368LN18</accession>